<dbReference type="RefSeq" id="WP_121393959.1">
    <property type="nucleotide sequence ID" value="NZ_RCDD01000006.1"/>
</dbReference>
<name>A0A421AY59_9PSEU</name>
<feature type="transmembrane region" description="Helical" evidence="8">
    <location>
        <begin position="237"/>
        <end position="261"/>
    </location>
</feature>
<evidence type="ECO:0000256" key="4">
    <source>
        <dbReference type="ARBA" id="ARBA00022692"/>
    </source>
</evidence>
<evidence type="ECO:0000256" key="1">
    <source>
        <dbReference type="ARBA" id="ARBA00004651"/>
    </source>
</evidence>
<evidence type="ECO:0000256" key="2">
    <source>
        <dbReference type="ARBA" id="ARBA00022448"/>
    </source>
</evidence>
<feature type="transmembrane region" description="Helical" evidence="8">
    <location>
        <begin position="427"/>
        <end position="451"/>
    </location>
</feature>
<evidence type="ECO:0000313" key="10">
    <source>
        <dbReference type="Proteomes" id="UP000282454"/>
    </source>
</evidence>
<dbReference type="PANTHER" id="PTHR30354">
    <property type="entry name" value="GNT FAMILY GLUCONATE TRANSPORTER"/>
    <property type="match status" value="1"/>
</dbReference>
<sequence>MTEPLITAAAWTGHDTRLIGATVLGIALIVVLITKVKFHPFLALVLGAGTLGLVAGMPVGALIESFTKGVGSTVAGVGVLIALGAMLGKLLADSGGADQIVDTILGRASGRKLPWAMALVAALIGLPMFFEIGLVMLIPVVLLAARRSGKPLMLLGIPALAGLSVLHGLVPPHPGPLVAVDALKADLGLTLGLGVLVAIPTVIIAGPVFARFAARWVPVEAPVVDDEVERPTTRPSFAATLATVLLPVVLMLGKALADILLAKENTVRHVLDFLGAPLVALLLAVLVGMVTLGRGFGRDKLAASIGESLPPIAGILLIVGAGGGFKQTLVDAGVGDVITGLAKDANFSPLLLGWLIAVAIRLATGSATVATISAAGIIAPLAVGMEPTHAALLALAIGAGSLFFSHVNDAGFWLVKEYFGLSVGQTIKTWSIMETLISVVGILIIMPLSWLL</sequence>
<feature type="transmembrane region" description="Helical" evidence="8">
    <location>
        <begin position="191"/>
        <end position="217"/>
    </location>
</feature>
<feature type="transmembrane region" description="Helical" evidence="8">
    <location>
        <begin position="69"/>
        <end position="92"/>
    </location>
</feature>
<evidence type="ECO:0000256" key="6">
    <source>
        <dbReference type="ARBA" id="ARBA00023136"/>
    </source>
</evidence>
<dbReference type="NCBIfam" id="TIGR00791">
    <property type="entry name" value="gntP"/>
    <property type="match status" value="1"/>
</dbReference>
<keyword evidence="5 8" id="KW-1133">Transmembrane helix</keyword>
<feature type="transmembrane region" description="Helical" evidence="8">
    <location>
        <begin position="113"/>
        <end position="145"/>
    </location>
</feature>
<gene>
    <name evidence="9" type="ORF">CLV68_5748</name>
</gene>
<dbReference type="PANTHER" id="PTHR30354:SF22">
    <property type="entry name" value="HIGH-AFFINITY GLUCONATE TRANSPORTER"/>
    <property type="match status" value="1"/>
</dbReference>
<keyword evidence="10" id="KW-1185">Reference proteome</keyword>
<evidence type="ECO:0000256" key="3">
    <source>
        <dbReference type="ARBA" id="ARBA00022475"/>
    </source>
</evidence>
<evidence type="ECO:0000256" key="7">
    <source>
        <dbReference type="ARBA" id="ARBA00049663"/>
    </source>
</evidence>
<feature type="transmembrane region" description="Helical" evidence="8">
    <location>
        <begin position="273"/>
        <end position="292"/>
    </location>
</feature>
<evidence type="ECO:0000256" key="8">
    <source>
        <dbReference type="SAM" id="Phobius"/>
    </source>
</evidence>
<dbReference type="AlphaFoldDB" id="A0A421AY59"/>
<keyword evidence="6 8" id="KW-0472">Membrane</keyword>
<dbReference type="Pfam" id="PF02447">
    <property type="entry name" value="GntP_permease"/>
    <property type="match status" value="1"/>
</dbReference>
<dbReference type="GO" id="GO:0015128">
    <property type="term" value="F:gluconate transmembrane transporter activity"/>
    <property type="evidence" value="ECO:0007669"/>
    <property type="project" value="InterPro"/>
</dbReference>
<dbReference type="PIRSF" id="PIRSF002746">
    <property type="entry name" value="Gluconate_transporter"/>
    <property type="match status" value="1"/>
</dbReference>
<feature type="transmembrane region" description="Helical" evidence="8">
    <location>
        <begin position="41"/>
        <end position="63"/>
    </location>
</feature>
<comment type="subcellular location">
    <subcellularLocation>
        <location evidence="1">Cell membrane</location>
        <topology evidence="1">Multi-pass membrane protein</topology>
    </subcellularLocation>
</comment>
<keyword evidence="3" id="KW-1003">Cell membrane</keyword>
<feature type="transmembrane region" description="Helical" evidence="8">
    <location>
        <begin position="18"/>
        <end position="34"/>
    </location>
</feature>
<evidence type="ECO:0000313" key="9">
    <source>
        <dbReference type="EMBL" id="RLK54714.1"/>
    </source>
</evidence>
<organism evidence="9 10">
    <name type="scientific">Actinokineospora cianjurensis</name>
    <dbReference type="NCBI Taxonomy" id="585224"/>
    <lineage>
        <taxon>Bacteria</taxon>
        <taxon>Bacillati</taxon>
        <taxon>Actinomycetota</taxon>
        <taxon>Actinomycetes</taxon>
        <taxon>Pseudonocardiales</taxon>
        <taxon>Pseudonocardiaceae</taxon>
        <taxon>Actinokineospora</taxon>
    </lineage>
</organism>
<proteinExistence type="inferred from homology"/>
<reference evidence="9 10" key="1">
    <citation type="submission" date="2018-10" db="EMBL/GenBank/DDBJ databases">
        <title>Genomic Encyclopedia of Archaeal and Bacterial Type Strains, Phase II (KMG-II): from individual species to whole genera.</title>
        <authorList>
            <person name="Goeker M."/>
        </authorList>
    </citation>
    <scope>NUCLEOTIDE SEQUENCE [LARGE SCALE GENOMIC DNA]</scope>
    <source>
        <strain evidence="9 10">DSM 45657</strain>
    </source>
</reference>
<feature type="transmembrane region" description="Helical" evidence="8">
    <location>
        <begin position="390"/>
        <end position="407"/>
    </location>
</feature>
<accession>A0A421AY59</accession>
<dbReference type="OrthoDB" id="4325159at2"/>
<comment type="caution">
    <text evidence="9">The sequence shown here is derived from an EMBL/GenBank/DDBJ whole genome shotgun (WGS) entry which is preliminary data.</text>
</comment>
<feature type="transmembrane region" description="Helical" evidence="8">
    <location>
        <begin position="351"/>
        <end position="378"/>
    </location>
</feature>
<keyword evidence="4 8" id="KW-0812">Transmembrane</keyword>
<keyword evidence="2" id="KW-0813">Transport</keyword>
<dbReference type="InterPro" id="IPR003474">
    <property type="entry name" value="Glcn_transporter"/>
</dbReference>
<feature type="transmembrane region" description="Helical" evidence="8">
    <location>
        <begin position="151"/>
        <end position="170"/>
    </location>
</feature>
<dbReference type="EMBL" id="RCDD01000006">
    <property type="protein sequence ID" value="RLK54714.1"/>
    <property type="molecule type" value="Genomic_DNA"/>
</dbReference>
<dbReference type="Proteomes" id="UP000282454">
    <property type="component" value="Unassembled WGS sequence"/>
</dbReference>
<comment type="similarity">
    <text evidence="7">Belongs to the GntP permease family.</text>
</comment>
<protein>
    <submittedName>
        <fullName evidence="9">GntP family gluconate:H+ symporter</fullName>
    </submittedName>
</protein>
<evidence type="ECO:0000256" key="5">
    <source>
        <dbReference type="ARBA" id="ARBA00022989"/>
    </source>
</evidence>
<dbReference type="GO" id="GO:0005886">
    <property type="term" value="C:plasma membrane"/>
    <property type="evidence" value="ECO:0007669"/>
    <property type="project" value="UniProtKB-SubCell"/>
</dbReference>